<dbReference type="Proteomes" id="UP000316594">
    <property type="component" value="Unassembled WGS sequence"/>
</dbReference>
<proteinExistence type="predicted"/>
<gene>
    <name evidence="2" type="ORF">FNL11_06345</name>
</gene>
<keyword evidence="1" id="KW-0472">Membrane</keyword>
<keyword evidence="1" id="KW-0812">Transmembrane</keyword>
<keyword evidence="1" id="KW-1133">Transmembrane helix</keyword>
<feature type="transmembrane region" description="Helical" evidence="1">
    <location>
        <begin position="35"/>
        <end position="52"/>
    </location>
</feature>
<name>A0A2A1K9T5_STAHA</name>
<organism evidence="2 3">
    <name type="scientific">Staphylococcus haemolyticus</name>
    <dbReference type="NCBI Taxonomy" id="1283"/>
    <lineage>
        <taxon>Bacteria</taxon>
        <taxon>Bacillati</taxon>
        <taxon>Bacillota</taxon>
        <taxon>Bacilli</taxon>
        <taxon>Bacillales</taxon>
        <taxon>Staphylococcaceae</taxon>
        <taxon>Staphylococcus</taxon>
    </lineage>
</organism>
<evidence type="ECO:0000256" key="1">
    <source>
        <dbReference type="SAM" id="Phobius"/>
    </source>
</evidence>
<feature type="transmembrane region" description="Helical" evidence="1">
    <location>
        <begin position="72"/>
        <end position="91"/>
    </location>
</feature>
<dbReference type="EMBL" id="VJMP01000004">
    <property type="protein sequence ID" value="TRL77687.1"/>
    <property type="molecule type" value="Genomic_DNA"/>
</dbReference>
<protein>
    <submittedName>
        <fullName evidence="2">Uncharacterized protein</fullName>
    </submittedName>
</protein>
<dbReference type="GeneID" id="93781520"/>
<dbReference type="AlphaFoldDB" id="A0A2A1K9T5"/>
<sequence>MIWHIMILLIIIIALQLIIGHFFHKNGFSMTHSIILMLLPLGIGLYLVQIFYYERRYPKWEVPLNVKLRLKYMYLVTFLEYVAVYICLFALK</sequence>
<evidence type="ECO:0000313" key="3">
    <source>
        <dbReference type="Proteomes" id="UP000316594"/>
    </source>
</evidence>
<reference evidence="2 3" key="1">
    <citation type="submission" date="2019-07" db="EMBL/GenBank/DDBJ databases">
        <title>Genome Sequencing and Assembly of Staphylococcus haemolyticus SDA2.</title>
        <authorList>
            <person name="Emmons C.B."/>
            <person name="Park C."/>
            <person name="Sevigny J.L."/>
            <person name="Andam C."/>
        </authorList>
    </citation>
    <scope>NUCLEOTIDE SEQUENCE [LARGE SCALE GENOMIC DNA]</scope>
    <source>
        <strain evidence="2 3">SDA2</strain>
    </source>
</reference>
<comment type="caution">
    <text evidence="2">The sequence shown here is derived from an EMBL/GenBank/DDBJ whole genome shotgun (WGS) entry which is preliminary data.</text>
</comment>
<dbReference type="RefSeq" id="WP_011276462.1">
    <property type="nucleotide sequence ID" value="NZ_BKAY01000035.1"/>
</dbReference>
<evidence type="ECO:0000313" key="2">
    <source>
        <dbReference type="EMBL" id="TRL77687.1"/>
    </source>
</evidence>
<feature type="transmembrane region" description="Helical" evidence="1">
    <location>
        <begin position="6"/>
        <end position="23"/>
    </location>
</feature>
<accession>A0A2A1K9T5</accession>